<dbReference type="Proteomes" id="UP000076268">
    <property type="component" value="Unassembled WGS sequence"/>
</dbReference>
<dbReference type="PANTHER" id="PTHR34653:SF1">
    <property type="entry name" value="FLAGELLAR HOOK-BASAL BODY COMPLEX PROTEIN FLIE"/>
    <property type="match status" value="1"/>
</dbReference>
<evidence type="ECO:0000256" key="3">
    <source>
        <dbReference type="ARBA" id="ARBA00023143"/>
    </source>
</evidence>
<organism evidence="6 7">
    <name type="scientific">Anaerosporomusa subterranea</name>
    <dbReference type="NCBI Taxonomy" id="1794912"/>
    <lineage>
        <taxon>Bacteria</taxon>
        <taxon>Bacillati</taxon>
        <taxon>Bacillota</taxon>
        <taxon>Negativicutes</taxon>
        <taxon>Acetonemataceae</taxon>
        <taxon>Anaerosporomusa</taxon>
    </lineage>
</organism>
<name>A0A154BUW7_ANASB</name>
<dbReference type="GO" id="GO:0003774">
    <property type="term" value="F:cytoskeletal motor activity"/>
    <property type="evidence" value="ECO:0007669"/>
    <property type="project" value="InterPro"/>
</dbReference>
<keyword evidence="7" id="KW-1185">Reference proteome</keyword>
<dbReference type="GO" id="GO:0005198">
    <property type="term" value="F:structural molecule activity"/>
    <property type="evidence" value="ECO:0007669"/>
    <property type="project" value="UniProtKB-UniRule"/>
</dbReference>
<dbReference type="STRING" id="1794912.AXX12_03985"/>
<dbReference type="EMBL" id="LSGP01000013">
    <property type="protein sequence ID" value="KYZ77298.1"/>
    <property type="molecule type" value="Genomic_DNA"/>
</dbReference>
<sequence length="98" mass="10680">MRIDAIKPTEIIRNANSAVKPVGANEADFGKMLSEALDSVNHLQKDAEKASIDLAAGKIQDISQVTIASEKAAVALQLTMQVRNKVIDAYQEIMRMQV</sequence>
<dbReference type="Pfam" id="PF02049">
    <property type="entry name" value="FliE"/>
    <property type="match status" value="1"/>
</dbReference>
<dbReference type="OrthoDB" id="9812413at2"/>
<evidence type="ECO:0000313" key="6">
    <source>
        <dbReference type="EMBL" id="KYZ77298.1"/>
    </source>
</evidence>
<keyword evidence="6" id="KW-0966">Cell projection</keyword>
<evidence type="ECO:0000256" key="4">
    <source>
        <dbReference type="HAMAP-Rule" id="MF_00724"/>
    </source>
</evidence>
<dbReference type="HAMAP" id="MF_00724">
    <property type="entry name" value="FliE"/>
    <property type="match status" value="1"/>
</dbReference>
<dbReference type="GO" id="GO:0009425">
    <property type="term" value="C:bacterial-type flagellum basal body"/>
    <property type="evidence" value="ECO:0007669"/>
    <property type="project" value="UniProtKB-SubCell"/>
</dbReference>
<dbReference type="PANTHER" id="PTHR34653">
    <property type="match status" value="1"/>
</dbReference>
<accession>A0A154BUW7</accession>
<evidence type="ECO:0000256" key="2">
    <source>
        <dbReference type="ARBA" id="ARBA00009272"/>
    </source>
</evidence>
<dbReference type="NCBIfam" id="TIGR00205">
    <property type="entry name" value="fliE"/>
    <property type="match status" value="1"/>
</dbReference>
<dbReference type="PRINTS" id="PR01006">
    <property type="entry name" value="FLGHOOKFLIE"/>
</dbReference>
<proteinExistence type="inferred from homology"/>
<evidence type="ECO:0000256" key="5">
    <source>
        <dbReference type="NCBIfam" id="TIGR00205"/>
    </source>
</evidence>
<evidence type="ECO:0000313" key="7">
    <source>
        <dbReference type="Proteomes" id="UP000076268"/>
    </source>
</evidence>
<reference evidence="6 7" key="1">
    <citation type="submission" date="2016-02" db="EMBL/GenBank/DDBJ databases">
        <title>Anaerosporomusa subterraneum gen. nov., sp. nov., a spore-forming obligate anaerobe isolated from saprolite.</title>
        <authorList>
            <person name="Choi J.K."/>
            <person name="Shah M."/>
            <person name="Yee N."/>
        </authorList>
    </citation>
    <scope>NUCLEOTIDE SEQUENCE [LARGE SCALE GENOMIC DNA]</scope>
    <source>
        <strain evidence="6 7">RU4</strain>
    </source>
</reference>
<comment type="similarity">
    <text evidence="2 4">Belongs to the FliE family.</text>
</comment>
<dbReference type="RefSeq" id="WP_066239385.1">
    <property type="nucleotide sequence ID" value="NZ_LSGP01000013.1"/>
</dbReference>
<keyword evidence="6" id="KW-0282">Flagellum</keyword>
<dbReference type="AlphaFoldDB" id="A0A154BUW7"/>
<keyword evidence="3 4" id="KW-0975">Bacterial flagellum</keyword>
<comment type="caution">
    <text evidence="6">The sequence shown here is derived from an EMBL/GenBank/DDBJ whole genome shotgun (WGS) entry which is preliminary data.</text>
</comment>
<dbReference type="GO" id="GO:0071973">
    <property type="term" value="P:bacterial-type flagellum-dependent cell motility"/>
    <property type="evidence" value="ECO:0007669"/>
    <property type="project" value="InterPro"/>
</dbReference>
<protein>
    <recommendedName>
        <fullName evidence="4 5">Flagellar hook-basal body complex protein FliE</fullName>
    </recommendedName>
</protein>
<gene>
    <name evidence="4" type="primary">fliE</name>
    <name evidence="6" type="ORF">AXX12_03985</name>
</gene>
<evidence type="ECO:0000256" key="1">
    <source>
        <dbReference type="ARBA" id="ARBA00004117"/>
    </source>
</evidence>
<keyword evidence="6" id="KW-0969">Cilium</keyword>
<dbReference type="InterPro" id="IPR001624">
    <property type="entry name" value="FliE"/>
</dbReference>
<comment type="subcellular location">
    <subcellularLocation>
        <location evidence="1 4">Bacterial flagellum basal body</location>
    </subcellularLocation>
</comment>